<organism evidence="1">
    <name type="scientific">Arundo donax</name>
    <name type="common">Giant reed</name>
    <name type="synonym">Donax arundinaceus</name>
    <dbReference type="NCBI Taxonomy" id="35708"/>
    <lineage>
        <taxon>Eukaryota</taxon>
        <taxon>Viridiplantae</taxon>
        <taxon>Streptophyta</taxon>
        <taxon>Embryophyta</taxon>
        <taxon>Tracheophyta</taxon>
        <taxon>Spermatophyta</taxon>
        <taxon>Magnoliopsida</taxon>
        <taxon>Liliopsida</taxon>
        <taxon>Poales</taxon>
        <taxon>Poaceae</taxon>
        <taxon>PACMAD clade</taxon>
        <taxon>Arundinoideae</taxon>
        <taxon>Arundineae</taxon>
        <taxon>Arundo</taxon>
    </lineage>
</organism>
<evidence type="ECO:0000313" key="1">
    <source>
        <dbReference type="EMBL" id="JAE08308.1"/>
    </source>
</evidence>
<name>A0A0A9FJ47_ARUDO</name>
<sequence>MGMLILQKRLLKNCQPWNLRVTYGGSPYQIPMPWLGDGRTLQRSGLK</sequence>
<accession>A0A0A9FJ47</accession>
<proteinExistence type="predicted"/>
<dbReference type="EMBL" id="GBRH01189588">
    <property type="protein sequence ID" value="JAE08308.1"/>
    <property type="molecule type" value="Transcribed_RNA"/>
</dbReference>
<reference evidence="1" key="1">
    <citation type="submission" date="2014-09" db="EMBL/GenBank/DDBJ databases">
        <authorList>
            <person name="Magalhaes I.L.F."/>
            <person name="Oliveira U."/>
            <person name="Santos F.R."/>
            <person name="Vidigal T.H.D.A."/>
            <person name="Brescovit A.D."/>
            <person name="Santos A.J."/>
        </authorList>
    </citation>
    <scope>NUCLEOTIDE SEQUENCE</scope>
    <source>
        <tissue evidence="1">Shoot tissue taken approximately 20 cm above the soil surface</tissue>
    </source>
</reference>
<reference evidence="1" key="2">
    <citation type="journal article" date="2015" name="Data Brief">
        <title>Shoot transcriptome of the giant reed, Arundo donax.</title>
        <authorList>
            <person name="Barrero R.A."/>
            <person name="Guerrero F.D."/>
            <person name="Moolhuijzen P."/>
            <person name="Goolsby J.A."/>
            <person name="Tidwell J."/>
            <person name="Bellgard S.E."/>
            <person name="Bellgard M.I."/>
        </authorList>
    </citation>
    <scope>NUCLEOTIDE SEQUENCE</scope>
    <source>
        <tissue evidence="1">Shoot tissue taken approximately 20 cm above the soil surface</tissue>
    </source>
</reference>
<dbReference type="AlphaFoldDB" id="A0A0A9FJ47"/>
<protein>
    <submittedName>
        <fullName evidence="1">Uncharacterized protein</fullName>
    </submittedName>
</protein>